<gene>
    <name evidence="7" type="ORF">L21SP5_02090</name>
</gene>
<sequence precursor="true">MHNNQNLKTKTMRSRTIQLILFFLMPFIMMAACGDQPDKKDKTEKTKVTQKAKPKKKLVSKKPKKKKFPKLSNDNVVKVLSEYGENHPQNIVLLKTTKGDIKIRLYDGTPLHRANFLMLTNRDFYDETVFYRVEQNFIVQGGDSDAYERRTIKRKVGYYSIPEEMQPNRYYHKPGAVSMARDYEDNPDKRSSSYDFFIVHGTTYNDYDLDEIEKSNNIKFTKAQRKLYTTTGGAAHLDGQHTVFGQVIDGMEVIDSIAAVEVDGKSWPKKDISMTVHVIK</sequence>
<keyword evidence="2" id="KW-0697">Rotamase</keyword>
<evidence type="ECO:0000256" key="1">
    <source>
        <dbReference type="ARBA" id="ARBA00013194"/>
    </source>
</evidence>
<evidence type="ECO:0000256" key="2">
    <source>
        <dbReference type="ARBA" id="ARBA00023110"/>
    </source>
</evidence>
<dbReference type="PROSITE" id="PS50072">
    <property type="entry name" value="CSA_PPIASE_2"/>
    <property type="match status" value="1"/>
</dbReference>
<dbReference type="EMBL" id="CP013118">
    <property type="protein sequence ID" value="ALO15727.1"/>
    <property type="molecule type" value="Genomic_DNA"/>
</dbReference>
<organism evidence="7 8">
    <name type="scientific">Salinivirga cyanobacteriivorans</name>
    <dbReference type="NCBI Taxonomy" id="1307839"/>
    <lineage>
        <taxon>Bacteria</taxon>
        <taxon>Pseudomonadati</taxon>
        <taxon>Bacteroidota</taxon>
        <taxon>Bacteroidia</taxon>
        <taxon>Bacteroidales</taxon>
        <taxon>Salinivirgaceae</taxon>
        <taxon>Salinivirga</taxon>
    </lineage>
</organism>
<dbReference type="CDD" id="cd00317">
    <property type="entry name" value="cyclophilin"/>
    <property type="match status" value="1"/>
</dbReference>
<feature type="compositionally biased region" description="Basic residues" evidence="4">
    <location>
        <begin position="48"/>
        <end position="69"/>
    </location>
</feature>
<dbReference type="GO" id="GO:0003755">
    <property type="term" value="F:peptidyl-prolyl cis-trans isomerase activity"/>
    <property type="evidence" value="ECO:0007669"/>
    <property type="project" value="UniProtKB-KW"/>
</dbReference>
<dbReference type="Pfam" id="PF00160">
    <property type="entry name" value="Pro_isomerase"/>
    <property type="match status" value="1"/>
</dbReference>
<dbReference type="InterPro" id="IPR029000">
    <property type="entry name" value="Cyclophilin-like_dom_sf"/>
</dbReference>
<dbReference type="KEGG" id="blq:L21SP5_02090"/>
<feature type="chain" id="PRO_5006599420" description="peptidylprolyl isomerase" evidence="5">
    <location>
        <begin position="32"/>
        <end position="280"/>
    </location>
</feature>
<feature type="signal peptide" evidence="5">
    <location>
        <begin position="1"/>
        <end position="31"/>
    </location>
</feature>
<protein>
    <recommendedName>
        <fullName evidence="1">peptidylprolyl isomerase</fullName>
        <ecNumber evidence="1">5.2.1.8</ecNumber>
    </recommendedName>
</protein>
<dbReference type="InterPro" id="IPR002130">
    <property type="entry name" value="Cyclophilin-type_PPIase_dom"/>
</dbReference>
<dbReference type="EC" id="5.2.1.8" evidence="1"/>
<dbReference type="AlphaFoldDB" id="A0A0S2I063"/>
<keyword evidence="3 7" id="KW-0413">Isomerase</keyword>
<evidence type="ECO:0000256" key="5">
    <source>
        <dbReference type="SAM" id="SignalP"/>
    </source>
</evidence>
<dbReference type="SUPFAM" id="SSF50891">
    <property type="entry name" value="Cyclophilin-like"/>
    <property type="match status" value="1"/>
</dbReference>
<evidence type="ECO:0000259" key="6">
    <source>
        <dbReference type="PROSITE" id="PS50072"/>
    </source>
</evidence>
<feature type="compositionally biased region" description="Basic and acidic residues" evidence="4">
    <location>
        <begin position="36"/>
        <end position="47"/>
    </location>
</feature>
<dbReference type="Proteomes" id="UP000064893">
    <property type="component" value="Chromosome"/>
</dbReference>
<reference evidence="7 8" key="1">
    <citation type="submission" date="2015-11" db="EMBL/GenBank/DDBJ databases">
        <title>Description and complete genome sequence of a novel strain predominating in hypersaline microbial mats and representing a new family of the Bacteriodetes phylum.</title>
        <authorList>
            <person name="Spring S."/>
            <person name="Bunk B."/>
            <person name="Sproer C."/>
            <person name="Klenk H.-P."/>
        </authorList>
    </citation>
    <scope>NUCLEOTIDE SEQUENCE [LARGE SCALE GENOMIC DNA]</scope>
    <source>
        <strain evidence="7 8">L21-Spi-D4</strain>
    </source>
</reference>
<feature type="domain" description="PPIase cyclophilin-type" evidence="6">
    <location>
        <begin position="90"/>
        <end position="275"/>
    </location>
</feature>
<keyword evidence="8" id="KW-1185">Reference proteome</keyword>
<feature type="region of interest" description="Disordered" evidence="4">
    <location>
        <begin position="36"/>
        <end position="69"/>
    </location>
</feature>
<dbReference type="InterPro" id="IPR044666">
    <property type="entry name" value="Cyclophilin_A-like"/>
</dbReference>
<dbReference type="PANTHER" id="PTHR45625">
    <property type="entry name" value="PEPTIDYL-PROLYL CIS-TRANS ISOMERASE-RELATED"/>
    <property type="match status" value="1"/>
</dbReference>
<evidence type="ECO:0000313" key="8">
    <source>
        <dbReference type="Proteomes" id="UP000064893"/>
    </source>
</evidence>
<name>A0A0S2I063_9BACT</name>
<keyword evidence="5" id="KW-0732">Signal</keyword>
<dbReference type="PANTHER" id="PTHR45625:SF4">
    <property type="entry name" value="PEPTIDYLPROLYL ISOMERASE DOMAIN AND WD REPEAT-CONTAINING PROTEIN 1"/>
    <property type="match status" value="1"/>
</dbReference>
<dbReference type="STRING" id="1307839.L21SP5_02090"/>
<dbReference type="PATRIC" id="fig|1307839.3.peg.2206"/>
<evidence type="ECO:0000256" key="4">
    <source>
        <dbReference type="SAM" id="MobiDB-lite"/>
    </source>
</evidence>
<dbReference type="Gene3D" id="2.40.100.10">
    <property type="entry name" value="Cyclophilin-like"/>
    <property type="match status" value="1"/>
</dbReference>
<evidence type="ECO:0000256" key="3">
    <source>
        <dbReference type="ARBA" id="ARBA00023235"/>
    </source>
</evidence>
<accession>A0A0S2I063</accession>
<evidence type="ECO:0000313" key="7">
    <source>
        <dbReference type="EMBL" id="ALO15727.1"/>
    </source>
</evidence>
<proteinExistence type="predicted"/>